<evidence type="ECO:0000313" key="2">
    <source>
        <dbReference type="Proteomes" id="UP000030700"/>
    </source>
</evidence>
<keyword evidence="2" id="KW-1185">Reference proteome</keyword>
<name>A0A0S6VR17_9BACT</name>
<accession>A0A0S6VR17</accession>
<dbReference type="InterPro" id="IPR009666">
    <property type="entry name" value="Uncharacterised_Ycf35"/>
</dbReference>
<dbReference type="PANTHER" id="PTHR39638:SF2">
    <property type="entry name" value="YCF35"/>
    <property type="match status" value="1"/>
</dbReference>
<evidence type="ECO:0008006" key="3">
    <source>
        <dbReference type="Google" id="ProtNLM"/>
    </source>
</evidence>
<gene>
    <name evidence="1" type="ORF">U14_00809</name>
</gene>
<proteinExistence type="predicted"/>
<organism evidence="1">
    <name type="scientific">Candidatus Moduliflexus flocculans</name>
    <dbReference type="NCBI Taxonomy" id="1499966"/>
    <lineage>
        <taxon>Bacteria</taxon>
        <taxon>Candidatus Moduliflexota</taxon>
        <taxon>Candidatus Moduliflexia</taxon>
        <taxon>Candidatus Moduliflexales</taxon>
        <taxon>Candidatus Moduliflexaceae</taxon>
    </lineage>
</organism>
<dbReference type="STRING" id="1499966.U14_00809"/>
<evidence type="ECO:0000313" key="1">
    <source>
        <dbReference type="EMBL" id="GAK49586.1"/>
    </source>
</evidence>
<dbReference type="PANTHER" id="PTHR39638">
    <property type="entry name" value="YCF35"/>
    <property type="match status" value="1"/>
</dbReference>
<reference evidence="1" key="1">
    <citation type="journal article" date="2015" name="PeerJ">
        <title>First genomic representation of candidate bacterial phylum KSB3 points to enhanced environmental sensing as a trigger of wastewater bulking.</title>
        <authorList>
            <person name="Sekiguchi Y."/>
            <person name="Ohashi A."/>
            <person name="Parks D.H."/>
            <person name="Yamauchi T."/>
            <person name="Tyson G.W."/>
            <person name="Hugenholtz P."/>
        </authorList>
    </citation>
    <scope>NUCLEOTIDE SEQUENCE [LARGE SCALE GENOMIC DNA]</scope>
</reference>
<sequence length="122" mass="14175">MSRIITIQTQFRDIDMLKTCLETLECQVLHEPNGIKLRGASTPVELLVHAPFGSFGFRRASDGQYEIVGDDFVLGRQQKFIHNLTQQYAYRKVLKDAAAAGYQLVHEERRENREIRLVVRKW</sequence>
<protein>
    <recommendedName>
        <fullName evidence="3">DUF1257 domain-containing protein</fullName>
    </recommendedName>
</protein>
<dbReference type="Proteomes" id="UP000030700">
    <property type="component" value="Unassembled WGS sequence"/>
</dbReference>
<dbReference type="HOGENOM" id="CLU_145470_1_1_0"/>
<dbReference type="AlphaFoldDB" id="A0A0S6VR17"/>
<dbReference type="Pfam" id="PF06868">
    <property type="entry name" value="DUF1257"/>
    <property type="match status" value="1"/>
</dbReference>
<dbReference type="EMBL" id="DF820455">
    <property type="protein sequence ID" value="GAK49586.1"/>
    <property type="molecule type" value="Genomic_DNA"/>
</dbReference>